<evidence type="ECO:0000259" key="1">
    <source>
        <dbReference type="Pfam" id="PF00582"/>
    </source>
</evidence>
<gene>
    <name evidence="2" type="ORF">ABIF29_005756</name>
</gene>
<dbReference type="InterPro" id="IPR006016">
    <property type="entry name" value="UspA"/>
</dbReference>
<dbReference type="EMBL" id="JBGBZA010000002">
    <property type="protein sequence ID" value="MEY9318957.1"/>
    <property type="molecule type" value="Genomic_DNA"/>
</dbReference>
<dbReference type="InterPro" id="IPR014729">
    <property type="entry name" value="Rossmann-like_a/b/a_fold"/>
</dbReference>
<proteinExistence type="predicted"/>
<keyword evidence="3" id="KW-1185">Reference proteome</keyword>
<dbReference type="PROSITE" id="PS51257">
    <property type="entry name" value="PROKAR_LIPOPROTEIN"/>
    <property type="match status" value="1"/>
</dbReference>
<dbReference type="SUPFAM" id="SSF52402">
    <property type="entry name" value="Adenine nucleotide alpha hydrolases-like"/>
    <property type="match status" value="1"/>
</dbReference>
<comment type="caution">
    <text evidence="2">The sequence shown here is derived from an EMBL/GenBank/DDBJ whole genome shotgun (WGS) entry which is preliminary data.</text>
</comment>
<evidence type="ECO:0000313" key="2">
    <source>
        <dbReference type="EMBL" id="MEY9318957.1"/>
    </source>
</evidence>
<organism evidence="2 3">
    <name type="scientific">Bradyrhizobium elkanii</name>
    <dbReference type="NCBI Taxonomy" id="29448"/>
    <lineage>
        <taxon>Bacteria</taxon>
        <taxon>Pseudomonadati</taxon>
        <taxon>Pseudomonadota</taxon>
        <taxon>Alphaproteobacteria</taxon>
        <taxon>Hyphomicrobiales</taxon>
        <taxon>Nitrobacteraceae</taxon>
        <taxon>Bradyrhizobium</taxon>
    </lineage>
</organism>
<dbReference type="Proteomes" id="UP001565471">
    <property type="component" value="Unassembled WGS sequence"/>
</dbReference>
<dbReference type="Gene3D" id="3.40.50.620">
    <property type="entry name" value="HUPs"/>
    <property type="match status" value="1"/>
</dbReference>
<reference evidence="2 3" key="1">
    <citation type="submission" date="2024-07" db="EMBL/GenBank/DDBJ databases">
        <title>Genomic Encyclopedia of Type Strains, Phase V (KMG-V): Genome sequencing to study the core and pangenomes of soil and plant-associated prokaryotes.</title>
        <authorList>
            <person name="Whitman W."/>
        </authorList>
    </citation>
    <scope>NUCLEOTIDE SEQUENCE [LARGE SCALE GENOMIC DNA]</scope>
    <source>
        <strain evidence="2 3">USDA 415</strain>
    </source>
</reference>
<dbReference type="CDD" id="cd00293">
    <property type="entry name" value="USP-like"/>
    <property type="match status" value="1"/>
</dbReference>
<evidence type="ECO:0000313" key="3">
    <source>
        <dbReference type="Proteomes" id="UP001565471"/>
    </source>
</evidence>
<dbReference type="RefSeq" id="WP_018272948.1">
    <property type="nucleotide sequence ID" value="NZ_SEMA01000046.1"/>
</dbReference>
<protein>
    <submittedName>
        <fullName evidence="2">Nucleotide-binding universal stress UspA family protein</fullName>
    </submittedName>
</protein>
<feature type="domain" description="UspA" evidence="1">
    <location>
        <begin position="119"/>
        <end position="164"/>
    </location>
</feature>
<accession>A0ABV4F674</accession>
<sequence>MQKDCSVIGTTAQEPLGDRAGHVLASFLYSCFGVDGLLKGAVVTAINASEWDGPKGMQLAAVGIHRAPGGEAVDELLEGTGAVVMRESDSRRNLHVGRAGRRDPPTFASTRPSRTQGTYLVRLAKSEGADLIVTGGYGHSRLGEWMFGGMTRGLLQQAPICLLMSH</sequence>
<name>A0ABV4F674_BRAEL</name>
<dbReference type="Pfam" id="PF00582">
    <property type="entry name" value="Usp"/>
    <property type="match status" value="1"/>
</dbReference>